<dbReference type="AlphaFoldDB" id="A0A6V7LIT6"/>
<feature type="region of interest" description="Disordered" evidence="1">
    <location>
        <begin position="1"/>
        <end position="34"/>
    </location>
</feature>
<protein>
    <submittedName>
        <fullName evidence="2">Uncharacterized protein</fullName>
    </submittedName>
</protein>
<accession>A0A6V7LIT6</accession>
<organism evidence="2">
    <name type="scientific">Bracon brevicornis</name>
    <dbReference type="NCBI Taxonomy" id="1563983"/>
    <lineage>
        <taxon>Eukaryota</taxon>
        <taxon>Metazoa</taxon>
        <taxon>Ecdysozoa</taxon>
        <taxon>Arthropoda</taxon>
        <taxon>Hexapoda</taxon>
        <taxon>Insecta</taxon>
        <taxon>Pterygota</taxon>
        <taxon>Neoptera</taxon>
        <taxon>Endopterygota</taxon>
        <taxon>Hymenoptera</taxon>
        <taxon>Apocrita</taxon>
        <taxon>Ichneumonoidea</taxon>
        <taxon>Braconidae</taxon>
        <taxon>Braconinae</taxon>
        <taxon>Bracon</taxon>
    </lineage>
</organism>
<gene>
    <name evidence="2" type="ORF">BBRV_LOCUS107400</name>
</gene>
<evidence type="ECO:0000313" key="2">
    <source>
        <dbReference type="EMBL" id="CAD1576009.1"/>
    </source>
</evidence>
<evidence type="ECO:0000256" key="1">
    <source>
        <dbReference type="SAM" id="MobiDB-lite"/>
    </source>
</evidence>
<proteinExistence type="predicted"/>
<sequence length="82" mass="8869">MMYEEENNATDHKAPTDDIRMPSNETAIGISGGTSSGRLPGYWQHAATSAAGYWSSLFDSWTTNPIATGSQSLSIAWDENRG</sequence>
<dbReference type="EMBL" id="CADCXW020000343">
    <property type="protein sequence ID" value="CAD1576009.1"/>
    <property type="molecule type" value="Genomic_DNA"/>
</dbReference>
<feature type="compositionally biased region" description="Basic and acidic residues" evidence="1">
    <location>
        <begin position="9"/>
        <end position="20"/>
    </location>
</feature>
<reference evidence="2" key="1">
    <citation type="submission" date="2020-07" db="EMBL/GenBank/DDBJ databases">
        <authorList>
            <person name="Ferguson B K."/>
        </authorList>
    </citation>
    <scope>NUCLEOTIDE SEQUENCE</scope>
    <source>
        <strain evidence="2">L06</strain>
    </source>
</reference>
<name>A0A6V7LIT6_9HYME</name>